<reference evidence="8 9" key="1">
    <citation type="journal article" date="2018" name="PLoS Genet.">
        <title>Population sequencing reveals clonal diversity and ancestral inbreeding in the grapevine cultivar Chardonnay.</title>
        <authorList>
            <person name="Roach M.J."/>
            <person name="Johnson D.L."/>
            <person name="Bohlmann J."/>
            <person name="van Vuuren H.J."/>
            <person name="Jones S.J."/>
            <person name="Pretorius I.S."/>
            <person name="Schmidt S.A."/>
            <person name="Borneman A.R."/>
        </authorList>
    </citation>
    <scope>NUCLEOTIDE SEQUENCE [LARGE SCALE GENOMIC DNA]</scope>
    <source>
        <strain evidence="9">cv. Chardonnay</strain>
        <tissue evidence="8">Leaf</tissue>
    </source>
</reference>
<sequence length="442" mass="48918">MNSTQGPLRRAGGKVITILSIDGGGVRALSLQSSYPPLRPNFRLPFGKKQFHDFVICCCKQRIDGPNARIADYFDVIAGTNTGSIVTALLTTPYTPPNPPSYASKTDPPSLASQTNAPPNASKANRPREAKEIPGFYKKHGPSIFRRDKAPVHTSNSDDWWSALVGFLKKQLQDTLDFLLSVRYDNSKLQLKVDEELGKIQLADTLTNVLIPAYDVEHLKLVTFSSHQDKNKVPKSSVLLRDAVLGSAAAPISFRCHHFEADGKIYNLVDGGMGANNPTLLAIREAINIFGNRGDNRFLIISLGTGAEGEHHDFVDLDGPVRWILDLKRGTPPLASVLFETSADMVDTYTSIFLGGSQNSRHRFLRIQDYTLKPEQLTMDNATDENFKNLTNIANRLLDKPVSFPSSWFGLEPTTTNRGALGRFARDLSRIRVDSAKRLSRR</sequence>
<feature type="region of interest" description="Disordered" evidence="6">
    <location>
        <begin position="97"/>
        <end position="133"/>
    </location>
</feature>
<dbReference type="InterPro" id="IPR002641">
    <property type="entry name" value="PNPLA_dom"/>
</dbReference>
<gene>
    <name evidence="8" type="primary">PLP2_33</name>
    <name evidence="8" type="ORF">CK203_017511</name>
</gene>
<comment type="similarity">
    <text evidence="1 5">Belongs to the patatin family.</text>
</comment>
<evidence type="ECO:0000256" key="5">
    <source>
        <dbReference type="RuleBase" id="RU361262"/>
    </source>
</evidence>
<protein>
    <recommendedName>
        <fullName evidence="5">Patatin</fullName>
        <ecNumber evidence="5">3.1.1.-</ecNumber>
    </recommendedName>
</protein>
<evidence type="ECO:0000313" key="9">
    <source>
        <dbReference type="Proteomes" id="UP000288805"/>
    </source>
</evidence>
<evidence type="ECO:0000256" key="3">
    <source>
        <dbReference type="ARBA" id="ARBA00023098"/>
    </source>
</evidence>
<keyword evidence="2 5" id="KW-0442">Lipid degradation</keyword>
<comment type="domain">
    <text evidence="5">The nitrogen atoms of the two glycine residues in the GGXR motif define the oxyanion hole, and stabilize the oxyanion that forms during the nucleophilic attack by the catalytic serine during substrate cleavage.</text>
</comment>
<evidence type="ECO:0000256" key="4">
    <source>
        <dbReference type="PROSITE-ProRule" id="PRU01161"/>
    </source>
</evidence>
<comment type="caution">
    <text evidence="8">The sequence shown here is derived from an EMBL/GenBank/DDBJ whole genome shotgun (WGS) entry which is preliminary data.</text>
</comment>
<proteinExistence type="inferred from homology"/>
<name>A0A438IXX7_VITVI</name>
<dbReference type="FunFam" id="3.40.1090.10:FF:000052">
    <property type="entry name" value="Patatin"/>
    <property type="match status" value="1"/>
</dbReference>
<organism evidence="8 9">
    <name type="scientific">Vitis vinifera</name>
    <name type="common">Grape</name>
    <dbReference type="NCBI Taxonomy" id="29760"/>
    <lineage>
        <taxon>Eukaryota</taxon>
        <taxon>Viridiplantae</taxon>
        <taxon>Streptophyta</taxon>
        <taxon>Embryophyta</taxon>
        <taxon>Tracheophyta</taxon>
        <taxon>Spermatophyta</taxon>
        <taxon>Magnoliopsida</taxon>
        <taxon>eudicotyledons</taxon>
        <taxon>Gunneridae</taxon>
        <taxon>Pentapetalae</taxon>
        <taxon>rosids</taxon>
        <taxon>Vitales</taxon>
        <taxon>Vitaceae</taxon>
        <taxon>Viteae</taxon>
        <taxon>Vitis</taxon>
    </lineage>
</organism>
<keyword evidence="3 5" id="KW-0443">Lipid metabolism</keyword>
<evidence type="ECO:0000259" key="7">
    <source>
        <dbReference type="PROSITE" id="PS51635"/>
    </source>
</evidence>
<dbReference type="PANTHER" id="PTHR32176">
    <property type="entry name" value="XYLOSE ISOMERASE"/>
    <property type="match status" value="1"/>
</dbReference>
<comment type="caution">
    <text evidence="4">Lacks conserved residue(s) required for the propagation of feature annotation.</text>
</comment>
<evidence type="ECO:0000256" key="2">
    <source>
        <dbReference type="ARBA" id="ARBA00022963"/>
    </source>
</evidence>
<dbReference type="PANTHER" id="PTHR32176:SF109">
    <property type="entry name" value="PATATIN-LIKE PROTEIN 2"/>
    <property type="match status" value="1"/>
</dbReference>
<evidence type="ECO:0000256" key="1">
    <source>
        <dbReference type="ARBA" id="ARBA00010240"/>
    </source>
</evidence>
<dbReference type="PROSITE" id="PS51635">
    <property type="entry name" value="PNPLA"/>
    <property type="match status" value="1"/>
</dbReference>
<feature type="short sequence motif" description="DGA/G" evidence="4">
    <location>
        <begin position="270"/>
        <end position="272"/>
    </location>
</feature>
<dbReference type="AlphaFoldDB" id="A0A438IXX7"/>
<dbReference type="EC" id="3.1.1.-" evidence="5"/>
<evidence type="ECO:0000256" key="6">
    <source>
        <dbReference type="SAM" id="MobiDB-lite"/>
    </source>
</evidence>
<dbReference type="SUPFAM" id="SSF52151">
    <property type="entry name" value="FabD/lysophospholipase-like"/>
    <property type="match status" value="1"/>
</dbReference>
<accession>A0A438IXX7</accession>
<evidence type="ECO:0000313" key="8">
    <source>
        <dbReference type="EMBL" id="RVX01561.1"/>
    </source>
</evidence>
<dbReference type="EMBL" id="QGNW01000075">
    <property type="protein sequence ID" value="RVX01561.1"/>
    <property type="molecule type" value="Genomic_DNA"/>
</dbReference>
<feature type="domain" description="PNPLA" evidence="7">
    <location>
        <begin position="19"/>
        <end position="283"/>
    </location>
</feature>
<feature type="compositionally biased region" description="Polar residues" evidence="6">
    <location>
        <begin position="111"/>
        <end position="123"/>
    </location>
</feature>
<dbReference type="Pfam" id="PF01734">
    <property type="entry name" value="Patatin"/>
    <property type="match status" value="1"/>
</dbReference>
<keyword evidence="5" id="KW-0378">Hydrolase</keyword>
<dbReference type="GO" id="GO:0016787">
    <property type="term" value="F:hydrolase activity"/>
    <property type="evidence" value="ECO:0007669"/>
    <property type="project" value="UniProtKB-KW"/>
</dbReference>
<dbReference type="InterPro" id="IPR016035">
    <property type="entry name" value="Acyl_Trfase/lysoPLipase"/>
</dbReference>
<comment type="function">
    <text evidence="5">Lipolytic acyl hydrolase (LAH).</text>
</comment>
<dbReference type="GO" id="GO:0016042">
    <property type="term" value="P:lipid catabolic process"/>
    <property type="evidence" value="ECO:0007669"/>
    <property type="project" value="UniProtKB-KW"/>
</dbReference>
<dbReference type="Proteomes" id="UP000288805">
    <property type="component" value="Unassembled WGS sequence"/>
</dbReference>
<dbReference type="Gene3D" id="3.40.1090.10">
    <property type="entry name" value="Cytosolic phospholipase A2 catalytic domain"/>
    <property type="match status" value="1"/>
</dbReference>